<dbReference type="InterPro" id="IPR003598">
    <property type="entry name" value="Ig_sub2"/>
</dbReference>
<dbReference type="PANTHER" id="PTHR46013:SF4">
    <property type="entry name" value="B-CELL RECEPTOR CD22-RELATED"/>
    <property type="match status" value="1"/>
</dbReference>
<feature type="compositionally biased region" description="Basic and acidic residues" evidence="5">
    <location>
        <begin position="596"/>
        <end position="615"/>
    </location>
</feature>
<feature type="domain" description="Ig-like" evidence="8">
    <location>
        <begin position="322"/>
        <end position="409"/>
    </location>
</feature>
<evidence type="ECO:0000256" key="1">
    <source>
        <dbReference type="ARBA" id="ARBA00040106"/>
    </source>
</evidence>
<evidence type="ECO:0000313" key="9">
    <source>
        <dbReference type="EMBL" id="KAL1005521.1"/>
    </source>
</evidence>
<dbReference type="CDD" id="cd00096">
    <property type="entry name" value="Ig"/>
    <property type="match status" value="1"/>
</dbReference>
<keyword evidence="6" id="KW-0812">Transmembrane</keyword>
<comment type="subunit">
    <text evidence="4">Predominantly monomer of isoform CD22-beta. Also found as heterodimer of isoform CD22-beta and a shorter isoform. Interacts with PTPN6/SHP-1, LYN, SYK, PIK3R1/PIK3R2 and PLCG1 upon phosphorylation. Interacts with GRB2, INPP5D and SHC1 upon phosphorylation. May form a complex with INPP5D/SHIP, GRB2 and SHC1.</text>
</comment>
<dbReference type="InterPro" id="IPR003599">
    <property type="entry name" value="Ig_sub"/>
</dbReference>
<dbReference type="PANTHER" id="PTHR46013">
    <property type="entry name" value="VASCULAR CELL ADHESION MOLECULE 1"/>
    <property type="match status" value="1"/>
</dbReference>
<reference evidence="9 10" key="1">
    <citation type="submission" date="2024-06" db="EMBL/GenBank/DDBJ databases">
        <authorList>
            <person name="Pan Q."/>
            <person name="Wen M."/>
            <person name="Jouanno E."/>
            <person name="Zahm M."/>
            <person name="Klopp C."/>
            <person name="Cabau C."/>
            <person name="Louis A."/>
            <person name="Berthelot C."/>
            <person name="Parey E."/>
            <person name="Roest Crollius H."/>
            <person name="Montfort J."/>
            <person name="Robinson-Rechavi M."/>
            <person name="Bouchez O."/>
            <person name="Lampietro C."/>
            <person name="Lopez Roques C."/>
            <person name="Donnadieu C."/>
            <person name="Postlethwait J."/>
            <person name="Bobe J."/>
            <person name="Verreycken H."/>
            <person name="Guiguen Y."/>
        </authorList>
    </citation>
    <scope>NUCLEOTIDE SEQUENCE [LARGE SCALE GENOMIC DNA]</scope>
    <source>
        <strain evidence="9">Up_M1</strain>
        <tissue evidence="9">Testis</tissue>
    </source>
</reference>
<feature type="domain" description="Ig-like" evidence="8">
    <location>
        <begin position="416"/>
        <end position="497"/>
    </location>
</feature>
<evidence type="ECO:0000256" key="6">
    <source>
        <dbReference type="SAM" id="Phobius"/>
    </source>
</evidence>
<dbReference type="AlphaFoldDB" id="A0ABD0X956"/>
<evidence type="ECO:0000256" key="7">
    <source>
        <dbReference type="SAM" id="SignalP"/>
    </source>
</evidence>
<dbReference type="SUPFAM" id="SSF48726">
    <property type="entry name" value="Immunoglobulin"/>
    <property type="match status" value="5"/>
</dbReference>
<feature type="region of interest" description="Disordered" evidence="5">
    <location>
        <begin position="539"/>
        <end position="562"/>
    </location>
</feature>
<evidence type="ECO:0000256" key="5">
    <source>
        <dbReference type="SAM" id="MobiDB-lite"/>
    </source>
</evidence>
<dbReference type="InterPro" id="IPR007110">
    <property type="entry name" value="Ig-like_dom"/>
</dbReference>
<dbReference type="Pfam" id="PF13895">
    <property type="entry name" value="Ig_2"/>
    <property type="match status" value="1"/>
</dbReference>
<dbReference type="EMBL" id="JAGEUA010000002">
    <property type="protein sequence ID" value="KAL1005521.1"/>
    <property type="molecule type" value="Genomic_DNA"/>
</dbReference>
<feature type="domain" description="Ig-like" evidence="8">
    <location>
        <begin position="204"/>
        <end position="305"/>
    </location>
</feature>
<dbReference type="InterPro" id="IPR013783">
    <property type="entry name" value="Ig-like_fold"/>
</dbReference>
<feature type="signal peptide" evidence="7">
    <location>
        <begin position="1"/>
        <end position="21"/>
    </location>
</feature>
<dbReference type="SMART" id="SM00409">
    <property type="entry name" value="IG"/>
    <property type="match status" value="4"/>
</dbReference>
<keyword evidence="6" id="KW-0472">Membrane</keyword>
<dbReference type="PROSITE" id="PS50835">
    <property type="entry name" value="IG_LIKE"/>
    <property type="match status" value="4"/>
</dbReference>
<comment type="caution">
    <text evidence="9">The sequence shown here is derived from an EMBL/GenBank/DDBJ whole genome shotgun (WGS) entry which is preliminary data.</text>
</comment>
<feature type="region of interest" description="Disordered" evidence="5">
    <location>
        <begin position="578"/>
        <end position="615"/>
    </location>
</feature>
<dbReference type="Gene3D" id="2.60.40.10">
    <property type="entry name" value="Immunoglobulins"/>
    <property type="match status" value="5"/>
</dbReference>
<dbReference type="Pfam" id="PF24518">
    <property type="entry name" value="Ig_CD22"/>
    <property type="match status" value="2"/>
</dbReference>
<organism evidence="9 10">
    <name type="scientific">Umbra pygmaea</name>
    <name type="common">Eastern mudminnow</name>
    <dbReference type="NCBI Taxonomy" id="75934"/>
    <lineage>
        <taxon>Eukaryota</taxon>
        <taxon>Metazoa</taxon>
        <taxon>Chordata</taxon>
        <taxon>Craniata</taxon>
        <taxon>Vertebrata</taxon>
        <taxon>Euteleostomi</taxon>
        <taxon>Actinopterygii</taxon>
        <taxon>Neopterygii</taxon>
        <taxon>Teleostei</taxon>
        <taxon>Protacanthopterygii</taxon>
        <taxon>Esociformes</taxon>
        <taxon>Umbridae</taxon>
        <taxon>Umbra</taxon>
    </lineage>
</organism>
<dbReference type="SMART" id="SM00408">
    <property type="entry name" value="IGc2"/>
    <property type="match status" value="2"/>
</dbReference>
<comment type="function">
    <text evidence="3">Most highly expressed siglec (sialic acid-binding immunoglobulin-like lectin) on B-cells that plays a role in various aspects of B-cell biology including differentiation, antigen presentation, and trafficking to bone marrow. Binds to alpha 2,6-linked sialic acid residues of surface molecules such as CD22 itself, CD45 and IgM in a cis configuration. Can also bind to ligands on other cells as an adhesion molecule in a trans configuration. Acts as an inhibitory coreceptor on the surface of B-cells and inhibits B-cell receptor induced signaling, characterized by inhibition of the calcium mobilization and cellular activation. Mechanistically, the immunoreceptor tyrosine-based inhibitory motif domain is phosphorylated by the Src kinase LYN, which in turn leads to the recruitment of the protein tyrosine phosphatase 1/PTPN6, leading to the negative regulation of BCR signaling. If this negative signaling from is of sufficient strength, apoptosis of the B-cell can be induced.</text>
</comment>
<proteinExistence type="predicted"/>
<name>A0ABD0X956_UMBPY</name>
<keyword evidence="7" id="KW-0732">Signal</keyword>
<evidence type="ECO:0000256" key="4">
    <source>
        <dbReference type="ARBA" id="ARBA00046458"/>
    </source>
</evidence>
<evidence type="ECO:0000259" key="8">
    <source>
        <dbReference type="PROSITE" id="PS50835"/>
    </source>
</evidence>
<evidence type="ECO:0000256" key="2">
    <source>
        <dbReference type="ARBA" id="ARBA00041781"/>
    </source>
</evidence>
<dbReference type="InterPro" id="IPR036179">
    <property type="entry name" value="Ig-like_dom_sf"/>
</dbReference>
<dbReference type="InterPro" id="IPR056386">
    <property type="entry name" value="Ig_CD22"/>
</dbReference>
<feature type="compositionally biased region" description="Polar residues" evidence="5">
    <location>
        <begin position="585"/>
        <end position="595"/>
    </location>
</feature>
<keyword evidence="10" id="KW-1185">Reference proteome</keyword>
<keyword evidence="6" id="KW-1133">Transmembrane helix</keyword>
<dbReference type="InterPro" id="IPR003989">
    <property type="entry name" value="VCAM-1"/>
</dbReference>
<feature type="chain" id="PRO_5044796455" description="B-cell receptor CD22" evidence="7">
    <location>
        <begin position="22"/>
        <end position="615"/>
    </location>
</feature>
<gene>
    <name evidence="9" type="ORF">UPYG_G00060140</name>
</gene>
<feature type="transmembrane region" description="Helical" evidence="6">
    <location>
        <begin position="507"/>
        <end position="530"/>
    </location>
</feature>
<feature type="domain" description="Ig-like" evidence="8">
    <location>
        <begin position="126"/>
        <end position="203"/>
    </location>
</feature>
<protein>
    <recommendedName>
        <fullName evidence="1">B-cell receptor CD22</fullName>
    </recommendedName>
    <alternativeName>
        <fullName evidence="2">Sialic acid-binding Ig-like lectin 2</fullName>
    </alternativeName>
</protein>
<feature type="compositionally biased region" description="Basic and acidic residues" evidence="5">
    <location>
        <begin position="539"/>
        <end position="553"/>
    </location>
</feature>
<evidence type="ECO:0000256" key="3">
    <source>
        <dbReference type="ARBA" id="ARBA00045430"/>
    </source>
</evidence>
<evidence type="ECO:0000313" key="10">
    <source>
        <dbReference type="Proteomes" id="UP001557470"/>
    </source>
</evidence>
<dbReference type="Proteomes" id="UP001557470">
    <property type="component" value="Unassembled WGS sequence"/>
</dbReference>
<sequence length="615" mass="68568">MSVRTTGRVLVFLWTVTVVLGQNGWSVTYSTQSICIFKGSTVDLSCSYSYPSKLTVTSTFWFINNDAEGNPVNLINDPDYRDRVRYNSNNKNEHILTITDLRKSDSAEYMFRFITDQTGGKFIGRPGVILSVPGLQVNVVGENTGNTLTCSTTCPLPGNTTYIWYKNGQHIDESTSAQYKDSVYSNYGDSYSCAVKGHEDLLSPTVCVQGQDCSRVIYTKRRICVLKGSSVDISCTYDGYNDVTSSLWFSPKQSGRWRDKLIPEDLTTDPGYAGRVEYPDQESRRSKGPFTLRITDLREEDSAEYRFTFKTYYNFEWGHSLPGTILTVTGLQVKMTPSTCNEGQNVTLTCSSTCTLTDNPTYTWYKKNVASPKASGQSYSITNIRSEDSGEYYCEAKNEYGRLNSSTLFVDVHYGPKNTSVSVSPSGEIVEGSSVTLTCSSDANPPVYKYTWYKKNETSPKASGQSYSITNIRSQDSGEYYCEAENVISFAKSPALTIIITGKQNSFMNAAVGVTVFVLVIICLSGFMCFRKKAFKSNSSDRRNSRETAESAHPDSNSDMYTALNMKNRSPEYDTLTAVHHDPNSDTYTALNMKNRSPEYDTLDSGRDPIHDTDA</sequence>
<accession>A0ABD0X956</accession>
<dbReference type="Pfam" id="PF13927">
    <property type="entry name" value="Ig_3"/>
    <property type="match status" value="1"/>
</dbReference>
<dbReference type="PRINTS" id="PR01474">
    <property type="entry name" value="VCAM1"/>
</dbReference>